<gene>
    <name evidence="2" type="ORF">BRAFLDRAFT_86438</name>
</gene>
<feature type="compositionally biased region" description="Basic and acidic residues" evidence="1">
    <location>
        <begin position="478"/>
        <end position="488"/>
    </location>
</feature>
<dbReference type="InParanoid" id="C3YP75"/>
<accession>C3YP75</accession>
<evidence type="ECO:0000256" key="1">
    <source>
        <dbReference type="SAM" id="MobiDB-lite"/>
    </source>
</evidence>
<dbReference type="EMBL" id="GG666537">
    <property type="protein sequence ID" value="EEN57966.1"/>
    <property type="molecule type" value="Genomic_DNA"/>
</dbReference>
<evidence type="ECO:0000313" key="2">
    <source>
        <dbReference type="EMBL" id="EEN57966.1"/>
    </source>
</evidence>
<protein>
    <submittedName>
        <fullName evidence="2">Uncharacterized protein</fullName>
    </submittedName>
</protein>
<proteinExistence type="predicted"/>
<organism>
    <name type="scientific">Branchiostoma floridae</name>
    <name type="common">Florida lancelet</name>
    <name type="synonym">Amphioxus</name>
    <dbReference type="NCBI Taxonomy" id="7739"/>
    <lineage>
        <taxon>Eukaryota</taxon>
        <taxon>Metazoa</taxon>
        <taxon>Chordata</taxon>
        <taxon>Cephalochordata</taxon>
        <taxon>Leptocardii</taxon>
        <taxon>Amphioxiformes</taxon>
        <taxon>Branchiostomatidae</taxon>
        <taxon>Branchiostoma</taxon>
    </lineage>
</organism>
<feature type="region of interest" description="Disordered" evidence="1">
    <location>
        <begin position="65"/>
        <end position="90"/>
    </location>
</feature>
<dbReference type="AlphaFoldDB" id="C3YP75"/>
<reference evidence="2" key="1">
    <citation type="journal article" date="2008" name="Nature">
        <title>The amphioxus genome and the evolution of the chordate karyotype.</title>
        <authorList>
            <consortium name="US DOE Joint Genome Institute (JGI-PGF)"/>
            <person name="Putnam N.H."/>
            <person name="Butts T."/>
            <person name="Ferrier D.E.K."/>
            <person name="Furlong R.F."/>
            <person name="Hellsten U."/>
            <person name="Kawashima T."/>
            <person name="Robinson-Rechavi M."/>
            <person name="Shoguchi E."/>
            <person name="Terry A."/>
            <person name="Yu J.-K."/>
            <person name="Benito-Gutierrez E.L."/>
            <person name="Dubchak I."/>
            <person name="Garcia-Fernandez J."/>
            <person name="Gibson-Brown J.J."/>
            <person name="Grigoriev I.V."/>
            <person name="Horton A.C."/>
            <person name="de Jong P.J."/>
            <person name="Jurka J."/>
            <person name="Kapitonov V.V."/>
            <person name="Kohara Y."/>
            <person name="Kuroki Y."/>
            <person name="Lindquist E."/>
            <person name="Lucas S."/>
            <person name="Osoegawa K."/>
            <person name="Pennacchio L.A."/>
            <person name="Salamov A.A."/>
            <person name="Satou Y."/>
            <person name="Sauka-Spengler T."/>
            <person name="Schmutz J."/>
            <person name="Shin-I T."/>
            <person name="Toyoda A."/>
            <person name="Bronner-Fraser M."/>
            <person name="Fujiyama A."/>
            <person name="Holland L.Z."/>
            <person name="Holland P.W.H."/>
            <person name="Satoh N."/>
            <person name="Rokhsar D.S."/>
        </authorList>
    </citation>
    <scope>NUCLEOTIDE SEQUENCE [LARGE SCALE GENOMIC DNA]</scope>
    <source>
        <strain evidence="2">S238N-H82</strain>
        <tissue evidence="2">Testes</tissue>
    </source>
</reference>
<feature type="region of interest" description="Disordered" evidence="1">
    <location>
        <begin position="406"/>
        <end position="492"/>
    </location>
</feature>
<name>C3YP75_BRAFL</name>
<sequence length="524" mass="56915">MDRIVPLHRTRSPGNVINNSLIRAREHSLKSDWPRDGINKVLTQTIEAILPSVIPAATSSRGWRQIKRSSDKFTAGPPPGLSKEIPRQRDDIPSPICSKRFLRPGGGVLLLTAGGGFSPKACIIPGRLLWDKRSARRAPGLDSGPCYGPALANGWVGEKKYDRSVGKKRYDVKPEAEWARRLDGPSDEVLDYGNYDYYGNGDAGNCPRRVSRWGEDRLGAREGGDGAWAVLPMTIQPASVLGGDWYCQLLLSGSPMRDERVSRKNNSAGLDEDVRSRHVFPGRGEMRRCRGGVCRDVLTPYEEGINIMPAHTYVVQVKTGLIPRPSNLQSSAEIPGESLFMAALKGFRKPPMGQPRTISLPTQPVSGATANFLILSGQGPPLTCHPVAMDVRNASKAELHKYLISPPARTSSGGRRIDRRAWSPLAPTGTERGAGGRGRLSHRRARTGGPAGVVASRTDGHGQGGRRVRTGGPTGTDRGADGRGQGDRRARRGGLAGVVTTCADRKDEFSFIILIHKKKYRIQT</sequence>